<reference evidence="2" key="1">
    <citation type="submission" date="2020-05" db="EMBL/GenBank/DDBJ databases">
        <title>Phylogenomic resolution of chytrid fungi.</title>
        <authorList>
            <person name="Stajich J.E."/>
            <person name="Amses K."/>
            <person name="Simmons R."/>
            <person name="Seto K."/>
            <person name="Myers J."/>
            <person name="Bonds A."/>
            <person name="Quandt C.A."/>
            <person name="Barry K."/>
            <person name="Liu P."/>
            <person name="Grigoriev I."/>
            <person name="Longcore J.E."/>
            <person name="James T.Y."/>
        </authorList>
    </citation>
    <scope>NUCLEOTIDE SEQUENCE</scope>
    <source>
        <strain evidence="2">PLAUS21</strain>
    </source>
</reference>
<comment type="caution">
    <text evidence="2">The sequence shown here is derived from an EMBL/GenBank/DDBJ whole genome shotgun (WGS) entry which is preliminary data.</text>
</comment>
<proteinExistence type="predicted"/>
<organism evidence="2 3">
    <name type="scientific">Boothiomyces macroporosus</name>
    <dbReference type="NCBI Taxonomy" id="261099"/>
    <lineage>
        <taxon>Eukaryota</taxon>
        <taxon>Fungi</taxon>
        <taxon>Fungi incertae sedis</taxon>
        <taxon>Chytridiomycota</taxon>
        <taxon>Chytridiomycota incertae sedis</taxon>
        <taxon>Chytridiomycetes</taxon>
        <taxon>Rhizophydiales</taxon>
        <taxon>Terramycetaceae</taxon>
        <taxon>Boothiomyces</taxon>
    </lineage>
</organism>
<gene>
    <name evidence="2" type="ORF">HK103_003775</name>
</gene>
<dbReference type="Proteomes" id="UP001210925">
    <property type="component" value="Unassembled WGS sequence"/>
</dbReference>
<name>A0AAD5Y4G8_9FUNG</name>
<dbReference type="AlphaFoldDB" id="A0AAD5Y4G8"/>
<accession>A0AAD5Y4G8</accession>
<protein>
    <submittedName>
        <fullName evidence="2">Uncharacterized protein</fullName>
    </submittedName>
</protein>
<evidence type="ECO:0000313" key="2">
    <source>
        <dbReference type="EMBL" id="KAJ3258294.1"/>
    </source>
</evidence>
<evidence type="ECO:0000256" key="1">
    <source>
        <dbReference type="SAM" id="MobiDB-lite"/>
    </source>
</evidence>
<feature type="compositionally biased region" description="Polar residues" evidence="1">
    <location>
        <begin position="1"/>
        <end position="10"/>
    </location>
</feature>
<sequence>MSRPVSTKPNTADGFKDFSENDLKPALPSKKTMQELVPEQYHSLRPVIDFQELAPSPNQTFYQLVVYPFQAVAKSRRNSKKKDEEDQPRAELNRDKALKGCVILRDWPRKRMSQQWRRDGMVNPGERVISFDDFVDGEMDAQLITVFGQERYDQALQAVKKEIEKRNKYGF</sequence>
<keyword evidence="3" id="KW-1185">Reference proteome</keyword>
<feature type="region of interest" description="Disordered" evidence="1">
    <location>
        <begin position="1"/>
        <end position="31"/>
    </location>
</feature>
<evidence type="ECO:0000313" key="3">
    <source>
        <dbReference type="Proteomes" id="UP001210925"/>
    </source>
</evidence>
<dbReference type="EMBL" id="JADGKB010000029">
    <property type="protein sequence ID" value="KAJ3258294.1"/>
    <property type="molecule type" value="Genomic_DNA"/>
</dbReference>
<feature type="compositionally biased region" description="Basic and acidic residues" evidence="1">
    <location>
        <begin position="14"/>
        <end position="23"/>
    </location>
</feature>